<evidence type="ECO:0000256" key="1">
    <source>
        <dbReference type="SAM" id="SignalP"/>
    </source>
</evidence>
<keyword evidence="1" id="KW-0732">Signal</keyword>
<dbReference type="EMBL" id="FNGS01000002">
    <property type="protein sequence ID" value="SDL57698.1"/>
    <property type="molecule type" value="Genomic_DNA"/>
</dbReference>
<dbReference type="Gene3D" id="2.40.160.130">
    <property type="entry name" value="Capsule assembly protein Wzi"/>
    <property type="match status" value="1"/>
</dbReference>
<dbReference type="RefSeq" id="WP_093199256.1">
    <property type="nucleotide sequence ID" value="NZ_FNGS01000002.1"/>
</dbReference>
<organism evidence="2 3">
    <name type="scientific">Siphonobacter aquaeclarae</name>
    <dbReference type="NCBI Taxonomy" id="563176"/>
    <lineage>
        <taxon>Bacteria</taxon>
        <taxon>Pseudomonadati</taxon>
        <taxon>Bacteroidota</taxon>
        <taxon>Cytophagia</taxon>
        <taxon>Cytophagales</taxon>
        <taxon>Cytophagaceae</taxon>
        <taxon>Siphonobacter</taxon>
    </lineage>
</organism>
<dbReference type="AlphaFoldDB" id="A0A1G9L6T9"/>
<evidence type="ECO:0000313" key="2">
    <source>
        <dbReference type="EMBL" id="SDL57698.1"/>
    </source>
</evidence>
<proteinExistence type="predicted"/>
<dbReference type="InterPro" id="IPR026950">
    <property type="entry name" value="Caps_assemb_Wzi"/>
</dbReference>
<dbReference type="STRING" id="563176.SAMN04488090_1294"/>
<dbReference type="OrthoDB" id="596512at2"/>
<dbReference type="Proteomes" id="UP000198901">
    <property type="component" value="Unassembled WGS sequence"/>
</dbReference>
<evidence type="ECO:0000313" key="3">
    <source>
        <dbReference type="Proteomes" id="UP000198901"/>
    </source>
</evidence>
<keyword evidence="3" id="KW-1185">Reference proteome</keyword>
<name>A0A1G9L6T9_9BACT</name>
<sequence>MRCFTFTALLFAGISWFAKGQSVDSTLQRGAYGTYFVQLASTGISSSDRTPFWLYTNQYGAIPTKPQPGMISGGAYYHLPLSRNSNKWVLDGAVEGIVQSANPEVKGILTEGYLRLNYKKWELYGGRKREYYGLSDTLTGMGSLAWSGNALPIPQIRLGTSDFIRVPFIGNILKVKGYFTHGWFENEGTFAKNVWLHSKGLYLRFGKDSWPIILHGGFNHFVQWGGYAPSLKDDPGILSKHGYFNSSAFAYWGVVSGKSMGRYAGYPIDDFISIDVNRIGNHLGTIDMGLQWKHCDFDVFFYRQSMFDDGSLFYLINVDDGLSGVRYMNKIQQATDFHLLRVTAEYLSTRDQGGSTFRLDINDPAQRGRDNYFNHSQYQDGWKYFGKSIGTPFVQPDADLKNGVRRGWNSFPNNRVQVFNVALQGRYKKRTTWEIRASYSNNLGTYDHPYRVSEPDGALTTLSQLSTMLRVGVKVPWLGGSEITGAVAYDKGDMYDDTIGGFLSIRKRGFFGVR</sequence>
<gene>
    <name evidence="2" type="ORF">SAMN04488090_1294</name>
</gene>
<feature type="chain" id="PRO_5011626930" evidence="1">
    <location>
        <begin position="21"/>
        <end position="514"/>
    </location>
</feature>
<dbReference type="Pfam" id="PF14052">
    <property type="entry name" value="Caps_assemb_Wzi"/>
    <property type="match status" value="1"/>
</dbReference>
<reference evidence="2 3" key="1">
    <citation type="submission" date="2016-10" db="EMBL/GenBank/DDBJ databases">
        <authorList>
            <person name="de Groot N.N."/>
        </authorList>
    </citation>
    <scope>NUCLEOTIDE SEQUENCE [LARGE SCALE GENOMIC DNA]</scope>
    <source>
        <strain evidence="2 3">DSM 21668</strain>
    </source>
</reference>
<feature type="signal peptide" evidence="1">
    <location>
        <begin position="1"/>
        <end position="20"/>
    </location>
</feature>
<protein>
    <submittedName>
        <fullName evidence="2">Capsule assembly protein Wzi</fullName>
    </submittedName>
</protein>
<accession>A0A1G9L6T9</accession>
<dbReference type="InterPro" id="IPR038636">
    <property type="entry name" value="Wzi_sf"/>
</dbReference>